<dbReference type="Proteomes" id="UP000011603">
    <property type="component" value="Unassembled WGS sequence"/>
</dbReference>
<dbReference type="Proteomes" id="UP000299011">
    <property type="component" value="Plasmid pHME505"/>
</dbReference>
<dbReference type="EMBL" id="AOLO01000015">
    <property type="protein sequence ID" value="ELZ97101.1"/>
    <property type="molecule type" value="Genomic_DNA"/>
</dbReference>
<dbReference type="Proteomes" id="UP000027075">
    <property type="component" value="Plasmid HMPLAS1"/>
</dbReference>
<reference evidence="3 6" key="3">
    <citation type="submission" date="2019-04" db="EMBL/GenBank/DDBJ databases">
        <title>Methylomes of two halophilic Archaea, Haloarcula marismortui and Haloferax mediterranei.</title>
        <authorList>
            <person name="DasSarma S."/>
            <person name="DasSarma P."/>
            <person name="DasSarma S."/>
            <person name="Fomenkov A."/>
            <person name="Vincze T."/>
            <person name="Anton B.P."/>
            <person name="Roberts R.J."/>
        </authorList>
    </citation>
    <scope>NUCLEOTIDE SEQUENCE [LARGE SCALE GENOMIC DNA]</scope>
    <source>
        <strain evidence="3">ATCC 33500</strain>
        <strain evidence="6">ATCC 33500 / DSM 1411 / JCM 8866 / NBRC 14739 / NCIMB 2177 / R-4</strain>
        <plasmid evidence="3 6">pHME505</plasmid>
    </source>
</reference>
<reference evidence="2 4" key="1">
    <citation type="journal article" date="2014" name="PLoS Genet.">
        <title>Phylogenetically driven sequencing of extremely halophilic archaea reveals strategies for static and dynamic osmo-response.</title>
        <authorList>
            <person name="Becker E.A."/>
            <person name="Seitzer P.M."/>
            <person name="Tritt A."/>
            <person name="Larsen D."/>
            <person name="Krusor M."/>
            <person name="Yao A.I."/>
            <person name="Wu D."/>
            <person name="Madern D."/>
            <person name="Eisen J.A."/>
            <person name="Darling A.E."/>
            <person name="Facciotti M.T."/>
        </authorList>
    </citation>
    <scope>NUCLEOTIDE SEQUENCE [LARGE SCALE GENOMIC DNA]</scope>
    <source>
        <strain evidence="2">ATCC 33500</strain>
        <strain evidence="4">ATCC 33500 / DSM 1411 / JCM 8866 / NBRC 14739 / NCIMB 2177 / R-4</strain>
    </source>
</reference>
<accession>I3RBH9</accession>
<name>I3RBH9_HALMT</name>
<evidence type="ECO:0000313" key="3">
    <source>
        <dbReference type="EMBL" id="QCQ76771.1"/>
    </source>
</evidence>
<protein>
    <submittedName>
        <fullName evidence="2">Terminal quinol oxidase subunit</fullName>
    </submittedName>
</protein>
<dbReference type="PATRIC" id="fig|523841.21.peg.3475"/>
<sequence>MLFAGGLAVLAIRSLMNLEGRVGYAEAKGVPEADKLVTAASELLLDGSLGIGFWKLPKLAAGQRRVVSTPT</sequence>
<keyword evidence="1" id="KW-0614">Plasmid</keyword>
<keyword evidence="4" id="KW-1185">Reference proteome</keyword>
<organism evidence="2 4">
    <name type="scientific">Haloferax mediterranei (strain ATCC 33500 / DSM 1411 / JCM 8866 / NBRC 14739 / NCIMB 2177 / R-4)</name>
    <name type="common">Halobacterium mediterranei</name>
    <dbReference type="NCBI Taxonomy" id="523841"/>
    <lineage>
        <taxon>Archaea</taxon>
        <taxon>Methanobacteriati</taxon>
        <taxon>Methanobacteriota</taxon>
        <taxon>Stenosarchaea group</taxon>
        <taxon>Halobacteria</taxon>
        <taxon>Halobacteriales</taxon>
        <taxon>Haloferacaceae</taxon>
        <taxon>Haloferax</taxon>
    </lineage>
</organism>
<evidence type="ECO:0000313" key="2">
    <source>
        <dbReference type="EMBL" id="ELZ97101.1"/>
    </source>
</evidence>
<geneLocation type="plasmid" evidence="1 5">
    <name>HMPLAS1</name>
</geneLocation>
<dbReference type="EMBL" id="CP039140">
    <property type="protein sequence ID" value="QCQ76771.1"/>
    <property type="molecule type" value="Genomic_DNA"/>
</dbReference>
<evidence type="ECO:0000313" key="4">
    <source>
        <dbReference type="Proteomes" id="UP000011603"/>
    </source>
</evidence>
<proteinExistence type="predicted"/>
<dbReference type="OrthoDB" id="333702at2157"/>
<reference evidence="1 5" key="2">
    <citation type="submission" date="2014-04" db="EMBL/GenBank/DDBJ databases">
        <title>Transcriptional profiles of Haloferax mediterranei on the basis of nitrogen availability.</title>
        <authorList>
            <person name="Bautista V."/>
        </authorList>
    </citation>
    <scope>NUCLEOTIDE SEQUENCE [LARGE SCALE GENOMIC DNA]</scope>
    <source>
        <strain evidence="1">ATCC 33500</strain>
        <strain evidence="5">ATCC 33500 / DSM 1411 / JCM 8866 / NBRC 14739 / NCIMB 2177 / R-4</strain>
        <plasmid evidence="1">HMPLAS1</plasmid>
        <plasmid evidence="5">Plasmid HMPLAS1</plasmid>
    </source>
</reference>
<dbReference type="EMBL" id="CP007554">
    <property type="protein sequence ID" value="AHZ24364.1"/>
    <property type="molecule type" value="Genomic_DNA"/>
</dbReference>
<evidence type="ECO:0000313" key="5">
    <source>
        <dbReference type="Proteomes" id="UP000027075"/>
    </source>
</evidence>
<evidence type="ECO:0000313" key="1">
    <source>
        <dbReference type="EMBL" id="AHZ24364.1"/>
    </source>
</evidence>
<evidence type="ECO:0000313" key="6">
    <source>
        <dbReference type="Proteomes" id="UP000299011"/>
    </source>
</evidence>
<geneLocation type="plasmid" evidence="3 6">
    <name>pHME505</name>
</geneLocation>
<gene>
    <name evidence="1" type="ORF">BM92_15695</name>
    <name evidence="2" type="ORF">C439_17303</name>
    <name evidence="3" type="ORF">E6P09_15630</name>
</gene>
<dbReference type="AlphaFoldDB" id="I3RBH9"/>